<evidence type="ECO:0000256" key="1">
    <source>
        <dbReference type="ARBA" id="ARBA00009922"/>
    </source>
</evidence>
<feature type="region of interest" description="Disordered" evidence="10">
    <location>
        <begin position="527"/>
        <end position="555"/>
    </location>
</feature>
<dbReference type="Gene3D" id="3.40.50.300">
    <property type="entry name" value="P-loop containing nucleotide triphosphate hydrolases"/>
    <property type="match status" value="3"/>
</dbReference>
<evidence type="ECO:0000256" key="9">
    <source>
        <dbReference type="ARBA" id="ARBA00048988"/>
    </source>
</evidence>
<dbReference type="Gene3D" id="1.10.150.80">
    <property type="entry name" value="HRDC domain"/>
    <property type="match status" value="1"/>
</dbReference>
<dbReference type="SUPFAM" id="SSF47819">
    <property type="entry name" value="HRDC-like"/>
    <property type="match status" value="1"/>
</dbReference>
<dbReference type="InterPro" id="IPR002121">
    <property type="entry name" value="HRDC_dom"/>
</dbReference>
<dbReference type="PANTHER" id="PTHR11070">
    <property type="entry name" value="UVRD / RECB / PCRA DNA HELICASE FAMILY MEMBER"/>
    <property type="match status" value="1"/>
</dbReference>
<dbReference type="EC" id="5.6.2.4" evidence="8"/>
<evidence type="ECO:0000256" key="3">
    <source>
        <dbReference type="ARBA" id="ARBA00022801"/>
    </source>
</evidence>
<dbReference type="PROSITE" id="PS50967">
    <property type="entry name" value="HRDC"/>
    <property type="match status" value="1"/>
</dbReference>
<dbReference type="InterPro" id="IPR010997">
    <property type="entry name" value="HRDC-like_sf"/>
</dbReference>
<evidence type="ECO:0000256" key="10">
    <source>
        <dbReference type="SAM" id="MobiDB-lite"/>
    </source>
</evidence>
<dbReference type="InterPro" id="IPR013986">
    <property type="entry name" value="DExx_box_DNA_helicase_dom_sf"/>
</dbReference>
<dbReference type="EMBL" id="CAEZWJ010000016">
    <property type="protein sequence ID" value="CAB4652822.1"/>
    <property type="molecule type" value="Genomic_DNA"/>
</dbReference>
<feature type="domain" description="HRDC" evidence="11">
    <location>
        <begin position="564"/>
        <end position="638"/>
    </location>
</feature>
<keyword evidence="3" id="KW-0378">Hydrolase</keyword>
<dbReference type="InterPro" id="IPR014017">
    <property type="entry name" value="DNA_helicase_UvrD-like_C"/>
</dbReference>
<accession>A0A6J6KTH9</accession>
<dbReference type="GO" id="GO:0005829">
    <property type="term" value="C:cytosol"/>
    <property type="evidence" value="ECO:0007669"/>
    <property type="project" value="TreeGrafter"/>
</dbReference>
<dbReference type="CDD" id="cd17932">
    <property type="entry name" value="DEXQc_UvrD"/>
    <property type="match status" value="1"/>
</dbReference>
<evidence type="ECO:0000313" key="13">
    <source>
        <dbReference type="EMBL" id="CAB4652822.1"/>
    </source>
</evidence>
<evidence type="ECO:0000256" key="8">
    <source>
        <dbReference type="ARBA" id="ARBA00034808"/>
    </source>
</evidence>
<protein>
    <recommendedName>
        <fullName evidence="8">DNA 3'-5' helicase</fullName>
        <ecNumber evidence="8">5.6.2.4</ecNumber>
    </recommendedName>
</protein>
<reference evidence="13" key="1">
    <citation type="submission" date="2020-05" db="EMBL/GenBank/DDBJ databases">
        <authorList>
            <person name="Chiriac C."/>
            <person name="Salcher M."/>
            <person name="Ghai R."/>
            <person name="Kavagutti S V."/>
        </authorList>
    </citation>
    <scope>NUCLEOTIDE SEQUENCE</scope>
</reference>
<keyword evidence="6" id="KW-0413">Isomerase</keyword>
<dbReference type="PANTHER" id="PTHR11070:SF59">
    <property type="entry name" value="DNA 3'-5' HELICASE"/>
    <property type="match status" value="1"/>
</dbReference>
<proteinExistence type="inferred from homology"/>
<dbReference type="InterPro" id="IPR027417">
    <property type="entry name" value="P-loop_NTPase"/>
</dbReference>
<comment type="catalytic activity">
    <reaction evidence="9">
        <text>ATP + H2O = ADP + phosphate + H(+)</text>
        <dbReference type="Rhea" id="RHEA:13065"/>
        <dbReference type="ChEBI" id="CHEBI:15377"/>
        <dbReference type="ChEBI" id="CHEBI:15378"/>
        <dbReference type="ChEBI" id="CHEBI:30616"/>
        <dbReference type="ChEBI" id="CHEBI:43474"/>
        <dbReference type="ChEBI" id="CHEBI:456216"/>
        <dbReference type="EC" id="5.6.2.4"/>
    </reaction>
</comment>
<dbReference type="GO" id="GO:0003677">
    <property type="term" value="F:DNA binding"/>
    <property type="evidence" value="ECO:0007669"/>
    <property type="project" value="UniProtKB-KW"/>
</dbReference>
<dbReference type="InterPro" id="IPR000212">
    <property type="entry name" value="DNA_helicase_UvrD/REP"/>
</dbReference>
<evidence type="ECO:0000259" key="11">
    <source>
        <dbReference type="PROSITE" id="PS50967"/>
    </source>
</evidence>
<gene>
    <name evidence="13" type="ORF">UFOPK2214_00711</name>
</gene>
<dbReference type="Pfam" id="PF00580">
    <property type="entry name" value="UvrD-helicase"/>
    <property type="match status" value="1"/>
</dbReference>
<dbReference type="Gene3D" id="1.10.10.160">
    <property type="match status" value="1"/>
</dbReference>
<evidence type="ECO:0000256" key="6">
    <source>
        <dbReference type="ARBA" id="ARBA00023235"/>
    </source>
</evidence>
<dbReference type="Pfam" id="PF00570">
    <property type="entry name" value="HRDC"/>
    <property type="match status" value="1"/>
</dbReference>
<sequence length="638" mass="70031">MRFIGSDNTNPAPTPDSVLAGLDSDQRTAVTAPVGIVVVRAGAGSGKTTVLTRRIAWRALNDTADIERTLAITFTRQAATEMRARLAQFDLEGRPTIGTFHAVARRIMMQHYEDRGRRAPVIINNRSSVMSMCMGDDARRGGVNDVLNAIDWAHSRMLSPIDAGAALKSAGQNVPLGEKRFFEVFDAYEKAKKKRGVVDLNDFLTYVVNESAKDPRYAESIRFQFRHISVDEAQDMNPLQYAFLQVVTSVQPDLFLVGDPNQAIYGFNGADKTLFDTLPSMNGAAHVVSLPSNYRCTPEIVRMAVNTLATDGQIADAESRRSIGQPVLLQRCSTETDETAFITKSVLRAKSGRSWNDIAVLVRVNAVADQVREELSKVGVPIRSSRRGGAWARAVAAATDLTGRESLSAWAADILDTGEYEPEDVDFIVAKFVRQFLDENRVGTVDGRTFGSWLATSADVSESDGVEVLTFHAAKGREWSYVIVAGAEKGMLPHRGARGSVARSEEARLAYVALTRAADELVVSWTDSRNGKPSGPSPFLPTVTTEVQTFDPPPPEVRRRARAAQSGNPIQNAIEDWRKDTARFARVEPHAVLSTRSIRMMTREVPTTLDDIARMTDQVFARRHGAELLEIITEAASH</sequence>
<dbReference type="GO" id="GO:0043138">
    <property type="term" value="F:3'-5' DNA helicase activity"/>
    <property type="evidence" value="ECO:0007669"/>
    <property type="project" value="UniProtKB-EC"/>
</dbReference>
<dbReference type="SUPFAM" id="SSF52540">
    <property type="entry name" value="P-loop containing nucleoside triphosphate hydrolases"/>
    <property type="match status" value="1"/>
</dbReference>
<dbReference type="GO" id="GO:0016787">
    <property type="term" value="F:hydrolase activity"/>
    <property type="evidence" value="ECO:0007669"/>
    <property type="project" value="UniProtKB-KW"/>
</dbReference>
<evidence type="ECO:0000259" key="12">
    <source>
        <dbReference type="PROSITE" id="PS51198"/>
    </source>
</evidence>
<dbReference type="PROSITE" id="PS51198">
    <property type="entry name" value="UVRD_HELICASE_ATP_BIND"/>
    <property type="match status" value="1"/>
</dbReference>
<dbReference type="GO" id="GO:0033202">
    <property type="term" value="C:DNA helicase complex"/>
    <property type="evidence" value="ECO:0007669"/>
    <property type="project" value="TreeGrafter"/>
</dbReference>
<name>A0A6J6KTH9_9ZZZZ</name>
<evidence type="ECO:0000256" key="2">
    <source>
        <dbReference type="ARBA" id="ARBA00022741"/>
    </source>
</evidence>
<comment type="catalytic activity">
    <reaction evidence="7">
        <text>Couples ATP hydrolysis with the unwinding of duplex DNA by translocating in the 3'-5' direction.</text>
        <dbReference type="EC" id="5.6.2.4"/>
    </reaction>
</comment>
<feature type="domain" description="UvrD-like helicase ATP-binding" evidence="12">
    <location>
        <begin position="20"/>
        <end position="297"/>
    </location>
</feature>
<dbReference type="GO" id="GO:0000725">
    <property type="term" value="P:recombinational repair"/>
    <property type="evidence" value="ECO:0007669"/>
    <property type="project" value="TreeGrafter"/>
</dbReference>
<organism evidence="13">
    <name type="scientific">freshwater metagenome</name>
    <dbReference type="NCBI Taxonomy" id="449393"/>
    <lineage>
        <taxon>unclassified sequences</taxon>
        <taxon>metagenomes</taxon>
        <taxon>ecological metagenomes</taxon>
    </lineage>
</organism>
<dbReference type="GO" id="GO:0005524">
    <property type="term" value="F:ATP binding"/>
    <property type="evidence" value="ECO:0007669"/>
    <property type="project" value="UniProtKB-KW"/>
</dbReference>
<comment type="similarity">
    <text evidence="1">Belongs to the helicase family. UvrD subfamily.</text>
</comment>
<dbReference type="AlphaFoldDB" id="A0A6J6KTH9"/>
<keyword evidence="2" id="KW-0547">Nucleotide-binding</keyword>
<dbReference type="InterPro" id="IPR014016">
    <property type="entry name" value="UvrD-like_ATP-bd"/>
</dbReference>
<dbReference type="Pfam" id="PF13361">
    <property type="entry name" value="UvrD_C"/>
    <property type="match status" value="2"/>
</dbReference>
<evidence type="ECO:0000256" key="4">
    <source>
        <dbReference type="ARBA" id="ARBA00022806"/>
    </source>
</evidence>
<evidence type="ECO:0000256" key="7">
    <source>
        <dbReference type="ARBA" id="ARBA00034617"/>
    </source>
</evidence>
<dbReference type="InterPro" id="IPR044876">
    <property type="entry name" value="HRDC_dom_sf"/>
</dbReference>
<evidence type="ECO:0000256" key="5">
    <source>
        <dbReference type="ARBA" id="ARBA00022840"/>
    </source>
</evidence>
<keyword evidence="4" id="KW-0347">Helicase</keyword>
<keyword evidence="5" id="KW-0067">ATP-binding</keyword>